<dbReference type="AlphaFoldDB" id="A0A085G697"/>
<feature type="transmembrane region" description="Helical" evidence="1">
    <location>
        <begin position="20"/>
        <end position="42"/>
    </location>
</feature>
<proteinExistence type="predicted"/>
<accession>A0A085G697</accession>
<dbReference type="EMBL" id="JMPJ01000065">
    <property type="protein sequence ID" value="KFC79242.1"/>
    <property type="molecule type" value="Genomic_DNA"/>
</dbReference>
<keyword evidence="1" id="KW-0812">Transmembrane</keyword>
<evidence type="ECO:0000313" key="2">
    <source>
        <dbReference type="EMBL" id="KFC79242.1"/>
    </source>
</evidence>
<reference evidence="2 3" key="1">
    <citation type="submission" date="2014-05" db="EMBL/GenBank/DDBJ databases">
        <title>ATOL: Assembling a taxonomically balanced genome-scale reconstruction of the evolutionary history of the Enterobacteriaceae.</title>
        <authorList>
            <person name="Plunkett G.III."/>
            <person name="Neeno-Eckwall E.C."/>
            <person name="Glasner J.D."/>
            <person name="Perna N.T."/>
        </authorList>
    </citation>
    <scope>NUCLEOTIDE SEQUENCE [LARGE SCALE GENOMIC DNA]</scope>
    <source>
        <strain evidence="2 3">ATCC 33852</strain>
    </source>
</reference>
<evidence type="ECO:0000256" key="1">
    <source>
        <dbReference type="SAM" id="Phobius"/>
    </source>
</evidence>
<keyword evidence="1" id="KW-1133">Transmembrane helix</keyword>
<sequence>MFFSLVYYLEGLIMMLRRYLFEITLSSLILCGLITLSFLMQFEVL</sequence>
<evidence type="ECO:0000313" key="3">
    <source>
        <dbReference type="Proteomes" id="UP000028640"/>
    </source>
</evidence>
<gene>
    <name evidence="2" type="ORF">GEAM_3049</name>
</gene>
<comment type="caution">
    <text evidence="2">The sequence shown here is derived from an EMBL/GenBank/DDBJ whole genome shotgun (WGS) entry which is preliminary data.</text>
</comment>
<organism evidence="2 3">
    <name type="scientific">Ewingella americana (strain ATCC 33852 / DSM 4580 / CCUG 14506 / JCM 5911 / LMG 7869 / NCTC 12157 / CDC 1468-78)</name>
    <dbReference type="NCBI Taxonomy" id="910964"/>
    <lineage>
        <taxon>Bacteria</taxon>
        <taxon>Pseudomonadati</taxon>
        <taxon>Pseudomonadota</taxon>
        <taxon>Gammaproteobacteria</taxon>
        <taxon>Enterobacterales</taxon>
        <taxon>Yersiniaceae</taxon>
        <taxon>Ewingella</taxon>
    </lineage>
</organism>
<protein>
    <submittedName>
        <fullName evidence="2">Uncharacterized protein</fullName>
    </submittedName>
</protein>
<name>A0A085G697_EWIA3</name>
<dbReference type="Proteomes" id="UP000028640">
    <property type="component" value="Unassembled WGS sequence"/>
</dbReference>
<keyword evidence="1" id="KW-0472">Membrane</keyword>
<keyword evidence="3" id="KW-1185">Reference proteome</keyword>